<gene>
    <name evidence="2" type="ORF">GCM10007901_12030</name>
</gene>
<protein>
    <submittedName>
        <fullName evidence="2">Uncharacterized protein</fullName>
    </submittedName>
</protein>
<feature type="compositionally biased region" description="Low complexity" evidence="1">
    <location>
        <begin position="102"/>
        <end position="112"/>
    </location>
</feature>
<evidence type="ECO:0000313" key="2">
    <source>
        <dbReference type="EMBL" id="GLQ92252.1"/>
    </source>
</evidence>
<evidence type="ECO:0000256" key="1">
    <source>
        <dbReference type="SAM" id="MobiDB-lite"/>
    </source>
</evidence>
<dbReference type="Proteomes" id="UP001156670">
    <property type="component" value="Unassembled WGS sequence"/>
</dbReference>
<name>A0ABQ5XML9_9GAMM</name>
<proteinExistence type="predicted"/>
<accession>A0ABQ5XML9</accession>
<sequence length="112" mass="12839">MVSQYVFPSSRGMFRIVKHGHRWRSLIEAREVARHDSPEAALDALRLAWPQARLPQMLSQWRYVAEAAYLPHARLARATNGFRVTGIDPSQPRVRRSRRAQGRPSRGVTDHG</sequence>
<feature type="region of interest" description="Disordered" evidence="1">
    <location>
        <begin position="84"/>
        <end position="112"/>
    </location>
</feature>
<keyword evidence="3" id="KW-1185">Reference proteome</keyword>
<comment type="caution">
    <text evidence="2">The sequence shown here is derived from an EMBL/GenBank/DDBJ whole genome shotgun (WGS) entry which is preliminary data.</text>
</comment>
<reference evidence="3" key="1">
    <citation type="journal article" date="2019" name="Int. J. Syst. Evol. Microbiol.">
        <title>The Global Catalogue of Microorganisms (GCM) 10K type strain sequencing project: providing services to taxonomists for standard genome sequencing and annotation.</title>
        <authorList>
            <consortium name="The Broad Institute Genomics Platform"/>
            <consortium name="The Broad Institute Genome Sequencing Center for Infectious Disease"/>
            <person name="Wu L."/>
            <person name="Ma J."/>
        </authorList>
    </citation>
    <scope>NUCLEOTIDE SEQUENCE [LARGE SCALE GENOMIC DNA]</scope>
    <source>
        <strain evidence="3">NBRC 111980</strain>
    </source>
</reference>
<organism evidence="2 3">
    <name type="scientific">Dyella acidisoli</name>
    <dbReference type="NCBI Taxonomy" id="1867834"/>
    <lineage>
        <taxon>Bacteria</taxon>
        <taxon>Pseudomonadati</taxon>
        <taxon>Pseudomonadota</taxon>
        <taxon>Gammaproteobacteria</taxon>
        <taxon>Lysobacterales</taxon>
        <taxon>Rhodanobacteraceae</taxon>
        <taxon>Dyella</taxon>
    </lineage>
</organism>
<evidence type="ECO:0000313" key="3">
    <source>
        <dbReference type="Proteomes" id="UP001156670"/>
    </source>
</evidence>
<dbReference type="EMBL" id="BSOB01000010">
    <property type="protein sequence ID" value="GLQ92252.1"/>
    <property type="molecule type" value="Genomic_DNA"/>
</dbReference>